<feature type="transmembrane region" description="Helical" evidence="1">
    <location>
        <begin position="12"/>
        <end position="29"/>
    </location>
</feature>
<gene>
    <name evidence="2" type="ORF">ACFQ08_41935</name>
</gene>
<keyword evidence="1" id="KW-1133">Transmembrane helix</keyword>
<protein>
    <submittedName>
        <fullName evidence="2">MFS transporter</fullName>
    </submittedName>
</protein>
<feature type="transmembrane region" description="Helical" evidence="1">
    <location>
        <begin position="49"/>
        <end position="74"/>
    </location>
</feature>
<name>A0ABW3E737_9ACTN</name>
<feature type="non-terminal residue" evidence="2">
    <location>
        <position position="75"/>
    </location>
</feature>
<organism evidence="2 3">
    <name type="scientific">Streptosporangium algeriense</name>
    <dbReference type="NCBI Taxonomy" id="1682748"/>
    <lineage>
        <taxon>Bacteria</taxon>
        <taxon>Bacillati</taxon>
        <taxon>Actinomycetota</taxon>
        <taxon>Actinomycetes</taxon>
        <taxon>Streptosporangiales</taxon>
        <taxon>Streptosporangiaceae</taxon>
        <taxon>Streptosporangium</taxon>
    </lineage>
</organism>
<evidence type="ECO:0000313" key="2">
    <source>
        <dbReference type="EMBL" id="MFD0891151.1"/>
    </source>
</evidence>
<dbReference type="Proteomes" id="UP001597024">
    <property type="component" value="Unassembled WGS sequence"/>
</dbReference>
<accession>A0ABW3E737</accession>
<dbReference type="InterPro" id="IPR036259">
    <property type="entry name" value="MFS_trans_sf"/>
</dbReference>
<comment type="caution">
    <text evidence="2">The sequence shown here is derived from an EMBL/GenBank/DDBJ whole genome shotgun (WGS) entry which is preliminary data.</text>
</comment>
<keyword evidence="3" id="KW-1185">Reference proteome</keyword>
<reference evidence="3" key="1">
    <citation type="journal article" date="2019" name="Int. J. Syst. Evol. Microbiol.">
        <title>The Global Catalogue of Microorganisms (GCM) 10K type strain sequencing project: providing services to taxonomists for standard genome sequencing and annotation.</title>
        <authorList>
            <consortium name="The Broad Institute Genomics Platform"/>
            <consortium name="The Broad Institute Genome Sequencing Center for Infectious Disease"/>
            <person name="Wu L."/>
            <person name="Ma J."/>
        </authorList>
    </citation>
    <scope>NUCLEOTIDE SEQUENCE [LARGE SCALE GENOMIC DNA]</scope>
    <source>
        <strain evidence="3">CCUG 62974</strain>
    </source>
</reference>
<evidence type="ECO:0000256" key="1">
    <source>
        <dbReference type="SAM" id="Phobius"/>
    </source>
</evidence>
<dbReference type="SUPFAM" id="SSF103473">
    <property type="entry name" value="MFS general substrate transporter"/>
    <property type="match status" value="1"/>
</dbReference>
<keyword evidence="1" id="KW-0812">Transmembrane</keyword>
<sequence length="75" mass="7410">MSTTMRIPARTGNWPAVAAVFLGTFSVVTTEMLPVGLLTEMSAELGVSAGTAGLVVTVPGLVGAVVAPVLVVAVG</sequence>
<proteinExistence type="predicted"/>
<evidence type="ECO:0000313" key="3">
    <source>
        <dbReference type="Proteomes" id="UP001597024"/>
    </source>
</evidence>
<dbReference type="EMBL" id="JBHTHX010002952">
    <property type="protein sequence ID" value="MFD0891151.1"/>
    <property type="molecule type" value="Genomic_DNA"/>
</dbReference>
<keyword evidence="1" id="KW-0472">Membrane</keyword>